<proteinExistence type="predicted"/>
<protein>
    <submittedName>
        <fullName evidence="2">Uncharacterized protein</fullName>
    </submittedName>
</protein>
<gene>
    <name evidence="2" type="ORF">V6N12_042810</name>
</gene>
<reference evidence="2 3" key="1">
    <citation type="journal article" date="2024" name="G3 (Bethesda)">
        <title>Genome assembly of Hibiscus sabdariffa L. provides insights into metabolisms of medicinal natural products.</title>
        <authorList>
            <person name="Kim T."/>
        </authorList>
    </citation>
    <scope>NUCLEOTIDE SEQUENCE [LARGE SCALE GENOMIC DNA]</scope>
    <source>
        <strain evidence="2">TK-2024</strain>
        <tissue evidence="2">Old leaves</tissue>
    </source>
</reference>
<sequence>MPDPQLDCSDYKAIPPQGRNPAEKFSYKLQRVLKMETANRQGSAGLSPGVRGGIRGSTSPQIPAVCKR</sequence>
<evidence type="ECO:0000313" key="3">
    <source>
        <dbReference type="Proteomes" id="UP001472677"/>
    </source>
</evidence>
<keyword evidence="3" id="KW-1185">Reference proteome</keyword>
<organism evidence="2 3">
    <name type="scientific">Hibiscus sabdariffa</name>
    <name type="common">roselle</name>
    <dbReference type="NCBI Taxonomy" id="183260"/>
    <lineage>
        <taxon>Eukaryota</taxon>
        <taxon>Viridiplantae</taxon>
        <taxon>Streptophyta</taxon>
        <taxon>Embryophyta</taxon>
        <taxon>Tracheophyta</taxon>
        <taxon>Spermatophyta</taxon>
        <taxon>Magnoliopsida</taxon>
        <taxon>eudicotyledons</taxon>
        <taxon>Gunneridae</taxon>
        <taxon>Pentapetalae</taxon>
        <taxon>rosids</taxon>
        <taxon>malvids</taxon>
        <taxon>Malvales</taxon>
        <taxon>Malvaceae</taxon>
        <taxon>Malvoideae</taxon>
        <taxon>Hibiscus</taxon>
    </lineage>
</organism>
<name>A0ABR2AU29_9ROSI</name>
<dbReference type="Proteomes" id="UP001472677">
    <property type="component" value="Unassembled WGS sequence"/>
</dbReference>
<comment type="caution">
    <text evidence="2">The sequence shown here is derived from an EMBL/GenBank/DDBJ whole genome shotgun (WGS) entry which is preliminary data.</text>
</comment>
<evidence type="ECO:0000256" key="1">
    <source>
        <dbReference type="SAM" id="MobiDB-lite"/>
    </source>
</evidence>
<dbReference type="EMBL" id="JBBPBM010000302">
    <property type="protein sequence ID" value="KAK8497622.1"/>
    <property type="molecule type" value="Genomic_DNA"/>
</dbReference>
<feature type="region of interest" description="Disordered" evidence="1">
    <location>
        <begin position="1"/>
        <end position="21"/>
    </location>
</feature>
<evidence type="ECO:0000313" key="2">
    <source>
        <dbReference type="EMBL" id="KAK8497622.1"/>
    </source>
</evidence>
<accession>A0ABR2AU29</accession>
<feature type="region of interest" description="Disordered" evidence="1">
    <location>
        <begin position="39"/>
        <end position="68"/>
    </location>
</feature>